<keyword evidence="1" id="KW-0812">Transmembrane</keyword>
<comment type="caution">
    <text evidence="2">The sequence shown here is derived from an EMBL/GenBank/DDBJ whole genome shotgun (WGS) entry which is preliminary data.</text>
</comment>
<evidence type="ECO:0000313" key="2">
    <source>
        <dbReference type="EMBL" id="GIE01069.1"/>
    </source>
</evidence>
<evidence type="ECO:0000256" key="1">
    <source>
        <dbReference type="SAM" id="Phobius"/>
    </source>
</evidence>
<sequence>MGMTPINVLLGLALVAYICSKQLRWRAVDPAQMFKLPIILGVAGVLSIAGQHVTIHPVDVVILGLSALMAVASGALMGRIARFRMSPTVPGTVESRTGGAGIAIWIGLILVRVALDVAGHRMGSDLAVSTGSILLVLAINRATSALVVSARQPHRALAMAGR</sequence>
<feature type="transmembrane region" description="Helical" evidence="1">
    <location>
        <begin position="6"/>
        <end position="24"/>
    </location>
</feature>
<accession>A0ABQ3YU39</accession>
<reference evidence="2 3" key="1">
    <citation type="submission" date="2021-01" db="EMBL/GenBank/DDBJ databases">
        <title>Whole genome shotgun sequence of Actinoplanes durhamensis NBRC 14914.</title>
        <authorList>
            <person name="Komaki H."/>
            <person name="Tamura T."/>
        </authorList>
    </citation>
    <scope>NUCLEOTIDE SEQUENCE [LARGE SCALE GENOMIC DNA]</scope>
    <source>
        <strain evidence="2 3">NBRC 14914</strain>
    </source>
</reference>
<organism evidence="2 3">
    <name type="scientific">Paractinoplanes durhamensis</name>
    <dbReference type="NCBI Taxonomy" id="113563"/>
    <lineage>
        <taxon>Bacteria</taxon>
        <taxon>Bacillati</taxon>
        <taxon>Actinomycetota</taxon>
        <taxon>Actinomycetes</taxon>
        <taxon>Micromonosporales</taxon>
        <taxon>Micromonosporaceae</taxon>
        <taxon>Paractinoplanes</taxon>
    </lineage>
</organism>
<feature type="transmembrane region" description="Helical" evidence="1">
    <location>
        <begin position="36"/>
        <end position="54"/>
    </location>
</feature>
<gene>
    <name evidence="2" type="ORF">Adu01nite_24190</name>
</gene>
<keyword evidence="3" id="KW-1185">Reference proteome</keyword>
<feature type="transmembrane region" description="Helical" evidence="1">
    <location>
        <begin position="98"/>
        <end position="115"/>
    </location>
</feature>
<protein>
    <recommendedName>
        <fullName evidence="4">DUF1453 domain-containing protein</fullName>
    </recommendedName>
</protein>
<feature type="transmembrane region" description="Helical" evidence="1">
    <location>
        <begin position="127"/>
        <end position="149"/>
    </location>
</feature>
<evidence type="ECO:0000313" key="3">
    <source>
        <dbReference type="Proteomes" id="UP000637628"/>
    </source>
</evidence>
<evidence type="ECO:0008006" key="4">
    <source>
        <dbReference type="Google" id="ProtNLM"/>
    </source>
</evidence>
<dbReference type="Proteomes" id="UP000637628">
    <property type="component" value="Unassembled WGS sequence"/>
</dbReference>
<proteinExistence type="predicted"/>
<feature type="transmembrane region" description="Helical" evidence="1">
    <location>
        <begin position="60"/>
        <end position="77"/>
    </location>
</feature>
<keyword evidence="1" id="KW-0472">Membrane</keyword>
<name>A0ABQ3YU39_9ACTN</name>
<keyword evidence="1" id="KW-1133">Transmembrane helix</keyword>
<dbReference type="EMBL" id="BOML01000020">
    <property type="protein sequence ID" value="GIE01069.1"/>
    <property type="molecule type" value="Genomic_DNA"/>
</dbReference>